<dbReference type="InterPro" id="IPR036457">
    <property type="entry name" value="PPM-type-like_dom_sf"/>
</dbReference>
<sequence>MQVTMATSPSRPEGPNEDFTAALPHAAVLLDGAGIPVNDSCAHGVAWYTRRLGAALLAGLAADDHQELTAILAAAIGEVRDLHADTCDVDSPDSPSATVVLLRLDGGRADYLVLADSVLLLDTADGEPVVICDERNATFAAQHRAAMIAASHGTPEQHRAHLAYIEAVRVHRNRPDGFWVAAAEPRAAYEALTGSVSVGDLRAVALLSDGAARLVTPFALIDWAGLAELLRQEHPAEIVTAVRAAEHYDRDGQRWPRAKLRDDATIAYCTRLGG</sequence>
<dbReference type="STRING" id="405436.SAMN05444365_11464"/>
<feature type="domain" description="PPM-type phosphatase" evidence="1">
    <location>
        <begin position="15"/>
        <end position="219"/>
    </location>
</feature>
<gene>
    <name evidence="2" type="ORF">SAMN05444365_11464</name>
</gene>
<dbReference type="Pfam" id="PF13672">
    <property type="entry name" value="PP2C_2"/>
    <property type="match status" value="1"/>
</dbReference>
<protein>
    <submittedName>
        <fullName evidence="2">Protein phosphatase 2C</fullName>
    </submittedName>
</protein>
<evidence type="ECO:0000313" key="3">
    <source>
        <dbReference type="Proteomes" id="UP000242415"/>
    </source>
</evidence>
<accession>A0A1H3SVQ0</accession>
<proteinExistence type="predicted"/>
<dbReference type="Proteomes" id="UP000242415">
    <property type="component" value="Unassembled WGS sequence"/>
</dbReference>
<dbReference type="RefSeq" id="WP_091562229.1">
    <property type="nucleotide sequence ID" value="NZ_FNPH01000014.1"/>
</dbReference>
<dbReference type="Gene3D" id="3.60.40.10">
    <property type="entry name" value="PPM-type phosphatase domain"/>
    <property type="match status" value="1"/>
</dbReference>
<dbReference type="EMBL" id="FNPH01000014">
    <property type="protein sequence ID" value="SDZ41728.1"/>
    <property type="molecule type" value="Genomic_DNA"/>
</dbReference>
<organism evidence="2 3">
    <name type="scientific">Micromonospora pattaloongensis</name>
    <dbReference type="NCBI Taxonomy" id="405436"/>
    <lineage>
        <taxon>Bacteria</taxon>
        <taxon>Bacillati</taxon>
        <taxon>Actinomycetota</taxon>
        <taxon>Actinomycetes</taxon>
        <taxon>Micromonosporales</taxon>
        <taxon>Micromonosporaceae</taxon>
        <taxon>Micromonospora</taxon>
    </lineage>
</organism>
<dbReference type="OrthoDB" id="3190646at2"/>
<keyword evidence="3" id="KW-1185">Reference proteome</keyword>
<dbReference type="AlphaFoldDB" id="A0A1H3SVQ0"/>
<name>A0A1H3SVQ0_9ACTN</name>
<evidence type="ECO:0000313" key="2">
    <source>
        <dbReference type="EMBL" id="SDZ41728.1"/>
    </source>
</evidence>
<reference evidence="3" key="1">
    <citation type="submission" date="2016-10" db="EMBL/GenBank/DDBJ databases">
        <authorList>
            <person name="Varghese N."/>
            <person name="Submissions S."/>
        </authorList>
    </citation>
    <scope>NUCLEOTIDE SEQUENCE [LARGE SCALE GENOMIC DNA]</scope>
    <source>
        <strain evidence="3">DSM 45245</strain>
    </source>
</reference>
<evidence type="ECO:0000259" key="1">
    <source>
        <dbReference type="Pfam" id="PF13672"/>
    </source>
</evidence>
<dbReference type="InterPro" id="IPR001932">
    <property type="entry name" value="PPM-type_phosphatase-like_dom"/>
</dbReference>
<dbReference type="SUPFAM" id="SSF81606">
    <property type="entry name" value="PP2C-like"/>
    <property type="match status" value="1"/>
</dbReference>